<comment type="caution">
    <text evidence="1">The sequence shown here is derived from an EMBL/GenBank/DDBJ whole genome shotgun (WGS) entry which is preliminary data.</text>
</comment>
<protein>
    <submittedName>
        <fullName evidence="1">Uncharacterized protein</fullName>
    </submittedName>
</protein>
<evidence type="ECO:0000313" key="1">
    <source>
        <dbReference type="EMBL" id="GAA0942561.1"/>
    </source>
</evidence>
<dbReference type="EMBL" id="BAAAID010000043">
    <property type="protein sequence ID" value="GAA0942561.1"/>
    <property type="molecule type" value="Genomic_DNA"/>
</dbReference>
<name>A0ABN1QH61_9ACTN</name>
<organism evidence="1 2">
    <name type="scientific">Streptomyces rhizosphaericus</name>
    <dbReference type="NCBI Taxonomy" id="114699"/>
    <lineage>
        <taxon>Bacteria</taxon>
        <taxon>Bacillati</taxon>
        <taxon>Actinomycetota</taxon>
        <taxon>Actinomycetes</taxon>
        <taxon>Kitasatosporales</taxon>
        <taxon>Streptomycetaceae</taxon>
        <taxon>Streptomyces</taxon>
        <taxon>Streptomyces violaceusniger group</taxon>
    </lineage>
</organism>
<gene>
    <name evidence="1" type="ORF">GCM10009575_058960</name>
</gene>
<proteinExistence type="predicted"/>
<accession>A0ABN1QH61</accession>
<dbReference type="Proteomes" id="UP001500418">
    <property type="component" value="Unassembled WGS sequence"/>
</dbReference>
<evidence type="ECO:0000313" key="2">
    <source>
        <dbReference type="Proteomes" id="UP001500418"/>
    </source>
</evidence>
<reference evidence="1 2" key="1">
    <citation type="journal article" date="2019" name="Int. J. Syst. Evol. Microbiol.">
        <title>The Global Catalogue of Microorganisms (GCM) 10K type strain sequencing project: providing services to taxonomists for standard genome sequencing and annotation.</title>
        <authorList>
            <consortium name="The Broad Institute Genomics Platform"/>
            <consortium name="The Broad Institute Genome Sequencing Center for Infectious Disease"/>
            <person name="Wu L."/>
            <person name="Ma J."/>
        </authorList>
    </citation>
    <scope>NUCLEOTIDE SEQUENCE [LARGE SCALE GENOMIC DNA]</scope>
    <source>
        <strain evidence="1 2">JCM 11444</strain>
    </source>
</reference>
<sequence length="76" mass="8744">MWPLLTGCYNLGWDTERALEGAGKARHFDFIAMGRARCWHTIASRAHRNPRRDSFARGSAARLVSWRHTCPQPAHR</sequence>
<keyword evidence="2" id="KW-1185">Reference proteome</keyword>